<gene>
    <name evidence="2" type="ORF">PLOB_00011969</name>
</gene>
<keyword evidence="3" id="KW-1185">Reference proteome</keyword>
<evidence type="ECO:0000313" key="2">
    <source>
        <dbReference type="EMBL" id="CAH3171484.1"/>
    </source>
</evidence>
<name>A0ABN8R1Z9_9CNID</name>
<sequence length="95" mass="10964">MVVRRAVFIQSLIVVVYVLFNKQAVCTRASSSNYSPNNTPTCEQKVRIPWKPGTPPYLTTRRCLNECGTCYTKHEKNFDQACKYQKKCCAFNFTK</sequence>
<feature type="chain" id="PRO_5045628934" evidence="1">
    <location>
        <begin position="30"/>
        <end position="95"/>
    </location>
</feature>
<feature type="signal peptide" evidence="1">
    <location>
        <begin position="1"/>
        <end position="29"/>
    </location>
</feature>
<keyword evidence="1" id="KW-0732">Signal</keyword>
<proteinExistence type="predicted"/>
<evidence type="ECO:0000313" key="3">
    <source>
        <dbReference type="Proteomes" id="UP001159405"/>
    </source>
</evidence>
<dbReference type="EMBL" id="CALNXK010000164">
    <property type="protein sequence ID" value="CAH3171484.1"/>
    <property type="molecule type" value="Genomic_DNA"/>
</dbReference>
<feature type="non-terminal residue" evidence="2">
    <location>
        <position position="95"/>
    </location>
</feature>
<organism evidence="2 3">
    <name type="scientific">Porites lobata</name>
    <dbReference type="NCBI Taxonomy" id="104759"/>
    <lineage>
        <taxon>Eukaryota</taxon>
        <taxon>Metazoa</taxon>
        <taxon>Cnidaria</taxon>
        <taxon>Anthozoa</taxon>
        <taxon>Hexacorallia</taxon>
        <taxon>Scleractinia</taxon>
        <taxon>Fungiina</taxon>
        <taxon>Poritidae</taxon>
        <taxon>Porites</taxon>
    </lineage>
</organism>
<dbReference type="Proteomes" id="UP001159405">
    <property type="component" value="Unassembled WGS sequence"/>
</dbReference>
<evidence type="ECO:0000256" key="1">
    <source>
        <dbReference type="SAM" id="SignalP"/>
    </source>
</evidence>
<protein>
    <submittedName>
        <fullName evidence="2">Uncharacterized protein</fullName>
    </submittedName>
</protein>
<reference evidence="2 3" key="1">
    <citation type="submission" date="2022-05" db="EMBL/GenBank/DDBJ databases">
        <authorList>
            <consortium name="Genoscope - CEA"/>
            <person name="William W."/>
        </authorList>
    </citation>
    <scope>NUCLEOTIDE SEQUENCE [LARGE SCALE GENOMIC DNA]</scope>
</reference>
<accession>A0ABN8R1Z9</accession>
<comment type="caution">
    <text evidence="2">The sequence shown here is derived from an EMBL/GenBank/DDBJ whole genome shotgun (WGS) entry which is preliminary data.</text>
</comment>